<feature type="region of interest" description="Disordered" evidence="1">
    <location>
        <begin position="297"/>
        <end position="323"/>
    </location>
</feature>
<keyword evidence="3" id="KW-1185">Reference proteome</keyword>
<sequence length="578" mass="65474">MSAYTRQKAKSKHRNRIRLERASQNQSIDTHRTPCYRVKQCWELWSSAGMKVRGSRRSPSKPADQRHRPARFPLAKIRQAITYLHIAPYVRLLSVLEKNPRDFAAARVRRCQLPCGWFCEGEKKRERVERVPPRPRRKNYNGVVRWEGAWADSKEKGCEMTVSGVGEGTGRNKAITRALCHNPSLEVKPYRFKSQKLFAPIPTEGNRPALLHLPGQAIRQLTSHPSADWLRWARRRRLSITANREDQPCPSYTLSAPLANCGDGYWRRLKTDNIEDGPPNVDTPKISGTVANHEMRVPHGKKSRGVRSGGPAGHFTTPPRHKHRIGNISFNTYSTTKAKCSVHHHARTHITTYVERYIFRNSRTAYFQKGVCTAGHCSLNEVWPYDIVSNDFTTTRSLSTIAGAPRAGPNMDSPSSNSAYFTIRLPPRRTAYDSRLENPPDFACLNGFSRGSPDYPAFAFRCYSIFARLHFHRLSDLEINPFSLIFVVFERLQKVITRHCFPRSVPIAHAGVKYRRGSAYICCRFQVSASSIWSRQPGATVAERLACSPPTEVNLVQCPASSLLDDIVGRRVFSGSPV</sequence>
<organism evidence="2 3">
    <name type="scientific">Dryococelus australis</name>
    <dbReference type="NCBI Taxonomy" id="614101"/>
    <lineage>
        <taxon>Eukaryota</taxon>
        <taxon>Metazoa</taxon>
        <taxon>Ecdysozoa</taxon>
        <taxon>Arthropoda</taxon>
        <taxon>Hexapoda</taxon>
        <taxon>Insecta</taxon>
        <taxon>Pterygota</taxon>
        <taxon>Neoptera</taxon>
        <taxon>Polyneoptera</taxon>
        <taxon>Phasmatodea</taxon>
        <taxon>Verophasmatodea</taxon>
        <taxon>Anareolatae</taxon>
        <taxon>Phasmatidae</taxon>
        <taxon>Eurycanthinae</taxon>
        <taxon>Dryococelus</taxon>
    </lineage>
</organism>
<dbReference type="EMBL" id="JARBHB010000006">
    <property type="protein sequence ID" value="KAJ8881369.1"/>
    <property type="molecule type" value="Genomic_DNA"/>
</dbReference>
<proteinExistence type="predicted"/>
<gene>
    <name evidence="2" type="ORF">PR048_017850</name>
</gene>
<evidence type="ECO:0000313" key="3">
    <source>
        <dbReference type="Proteomes" id="UP001159363"/>
    </source>
</evidence>
<evidence type="ECO:0000256" key="1">
    <source>
        <dbReference type="SAM" id="MobiDB-lite"/>
    </source>
</evidence>
<accession>A0ABQ9HAR4</accession>
<name>A0ABQ9HAR4_9NEOP</name>
<protein>
    <submittedName>
        <fullName evidence="2">Uncharacterized protein</fullName>
    </submittedName>
</protein>
<dbReference type="Proteomes" id="UP001159363">
    <property type="component" value="Chromosome 5"/>
</dbReference>
<feature type="compositionally biased region" description="Basic residues" evidence="1">
    <location>
        <begin position="7"/>
        <end position="16"/>
    </location>
</feature>
<evidence type="ECO:0000313" key="2">
    <source>
        <dbReference type="EMBL" id="KAJ8881369.1"/>
    </source>
</evidence>
<reference evidence="2 3" key="1">
    <citation type="submission" date="2023-02" db="EMBL/GenBank/DDBJ databases">
        <title>LHISI_Scaffold_Assembly.</title>
        <authorList>
            <person name="Stuart O.P."/>
            <person name="Cleave R."/>
            <person name="Magrath M.J.L."/>
            <person name="Mikheyev A.S."/>
        </authorList>
    </citation>
    <scope>NUCLEOTIDE SEQUENCE [LARGE SCALE GENOMIC DNA]</scope>
    <source>
        <strain evidence="2">Daus_M_001</strain>
        <tissue evidence="2">Leg muscle</tissue>
    </source>
</reference>
<feature type="region of interest" description="Disordered" evidence="1">
    <location>
        <begin position="1"/>
        <end position="26"/>
    </location>
</feature>
<comment type="caution">
    <text evidence="2">The sequence shown here is derived from an EMBL/GenBank/DDBJ whole genome shotgun (WGS) entry which is preliminary data.</text>
</comment>